<dbReference type="EMBL" id="CP025066">
    <property type="protein sequence ID" value="AUX09830.1"/>
    <property type="molecule type" value="Genomic_DNA"/>
</dbReference>
<protein>
    <submittedName>
        <fullName evidence="3">Integrase/recombinase XerD</fullName>
    </submittedName>
</protein>
<keyword evidence="4" id="KW-1185">Reference proteome</keyword>
<dbReference type="Pfam" id="PF00589">
    <property type="entry name" value="Phage_integrase"/>
    <property type="match status" value="1"/>
</dbReference>
<dbReference type="InterPro" id="IPR013762">
    <property type="entry name" value="Integrase-like_cat_sf"/>
</dbReference>
<proteinExistence type="predicted"/>
<dbReference type="InterPro" id="IPR002104">
    <property type="entry name" value="Integrase_catalytic"/>
</dbReference>
<sequence>MTPAAGNSDQFDEITVITEPVRNQLTDRQLLDYRTEREDCLDWLLTFGKNPEKAEGYAVTTVSNRAYRMDQFYRWVWQETDGYTSTITIDHADTYLKHLARQDTTNEHKDTCRKALMMLYKWRHHERGGDPWEPSITFTRRNQTTTPRDYLMQAERRKVREAALEYGSIPSFDSVHGEKRERWKRYLAQRWEKPKSELSRDDWERANNWKIASLTWASLDAALRPIEVERAKTSWVDTENGVLRIPREDASKNSEPWVVGLKTQTSKMLDRWETQRDTIAQYDDTDSLWLTREGNPYGSAALRTVLHRLCDIAGIDIENRKMSWYSIRHSTGTYMAREEDLAAAQSQLRHLDPKSTMKYDQVPVENRKNALDRMG</sequence>
<dbReference type="GO" id="GO:0003677">
    <property type="term" value="F:DNA binding"/>
    <property type="evidence" value="ECO:0007669"/>
    <property type="project" value="InterPro"/>
</dbReference>
<dbReference type="OrthoDB" id="330648at2157"/>
<dbReference type="Proteomes" id="UP000263012">
    <property type="component" value="Chromosome"/>
</dbReference>
<dbReference type="CDD" id="cd00397">
    <property type="entry name" value="DNA_BRE_C"/>
    <property type="match status" value="1"/>
</dbReference>
<evidence type="ECO:0000313" key="4">
    <source>
        <dbReference type="Proteomes" id="UP000263012"/>
    </source>
</evidence>
<dbReference type="AlphaFoldDB" id="A0A343TL58"/>
<dbReference type="GO" id="GO:0015074">
    <property type="term" value="P:DNA integration"/>
    <property type="evidence" value="ECO:0007669"/>
    <property type="project" value="InterPro"/>
</dbReference>
<evidence type="ECO:0000256" key="1">
    <source>
        <dbReference type="ARBA" id="ARBA00023172"/>
    </source>
</evidence>
<dbReference type="GeneID" id="37878558"/>
<dbReference type="InterPro" id="IPR011010">
    <property type="entry name" value="DNA_brk_join_enz"/>
</dbReference>
<dbReference type="GO" id="GO:0006310">
    <property type="term" value="P:DNA recombination"/>
    <property type="evidence" value="ECO:0007669"/>
    <property type="project" value="UniProtKB-KW"/>
</dbReference>
<keyword evidence="1" id="KW-0233">DNA recombination</keyword>
<dbReference type="SUPFAM" id="SSF56349">
    <property type="entry name" value="DNA breaking-rejoining enzymes"/>
    <property type="match status" value="1"/>
</dbReference>
<organism evidence="3 4">
    <name type="scientific">Halalkaliarchaeum desulfuricum</name>
    <dbReference type="NCBI Taxonomy" id="2055893"/>
    <lineage>
        <taxon>Archaea</taxon>
        <taxon>Methanobacteriati</taxon>
        <taxon>Methanobacteriota</taxon>
        <taxon>Stenosarchaea group</taxon>
        <taxon>Halobacteria</taxon>
        <taxon>Halobacteriales</taxon>
        <taxon>Haloferacaceae</taxon>
        <taxon>Halalkaliarchaeum</taxon>
    </lineage>
</organism>
<gene>
    <name evidence="3" type="primary">xerD2</name>
    <name evidence="3" type="ORF">AArcSl_2206</name>
</gene>
<dbReference type="Gene3D" id="1.10.443.10">
    <property type="entry name" value="Intergrase catalytic core"/>
    <property type="match status" value="1"/>
</dbReference>
<accession>A0A343TL58</accession>
<name>A0A343TL58_9EURY</name>
<reference evidence="4" key="1">
    <citation type="submission" date="2017-11" db="EMBL/GenBank/DDBJ databases">
        <title>Phenotypic and genomic properties of facultatively anaerobic sulfur-reducing natronoarchaea from hypersaline soda lakes.</title>
        <authorList>
            <person name="Sorokin D.Y."/>
            <person name="Kublanov I.V."/>
            <person name="Roman P."/>
            <person name="Sinninghe Damste J.S."/>
            <person name="Golyshin P.N."/>
            <person name="Rojo D."/>
            <person name="Ciordia S."/>
            <person name="Mena M.D.C."/>
            <person name="Ferrer M."/>
            <person name="Messina E."/>
            <person name="Smedile F."/>
            <person name="La Spada G."/>
            <person name="La Cono V."/>
            <person name="Yakimov M.M."/>
        </authorList>
    </citation>
    <scope>NUCLEOTIDE SEQUENCE [LARGE SCALE GENOMIC DNA]</scope>
    <source>
        <strain evidence="4">AArc-Sl</strain>
    </source>
</reference>
<evidence type="ECO:0000313" key="3">
    <source>
        <dbReference type="EMBL" id="AUX09830.1"/>
    </source>
</evidence>
<dbReference type="KEGG" id="hdf:AArcSl_2206"/>
<dbReference type="RefSeq" id="WP_119819062.1">
    <property type="nucleotide sequence ID" value="NZ_CP025066.1"/>
</dbReference>
<feature type="domain" description="Tyr recombinase" evidence="2">
    <location>
        <begin position="181"/>
        <end position="372"/>
    </location>
</feature>
<evidence type="ECO:0000259" key="2">
    <source>
        <dbReference type="PROSITE" id="PS51898"/>
    </source>
</evidence>
<dbReference type="PROSITE" id="PS51898">
    <property type="entry name" value="TYR_RECOMBINASE"/>
    <property type="match status" value="1"/>
</dbReference>